<comment type="caution">
    <text evidence="3">The sequence shown here is derived from an EMBL/GenBank/DDBJ whole genome shotgun (WGS) entry which is preliminary data.</text>
</comment>
<proteinExistence type="predicted"/>
<feature type="transmembrane region" description="Helical" evidence="1">
    <location>
        <begin position="81"/>
        <end position="107"/>
    </location>
</feature>
<dbReference type="Pfam" id="PF06580">
    <property type="entry name" value="His_kinase"/>
    <property type="match status" value="1"/>
</dbReference>
<dbReference type="EMBL" id="JADKGY010000001">
    <property type="protein sequence ID" value="MBK9981792.1"/>
    <property type="molecule type" value="Genomic_DNA"/>
</dbReference>
<keyword evidence="1" id="KW-1133">Transmembrane helix</keyword>
<dbReference type="SUPFAM" id="SSF55874">
    <property type="entry name" value="ATPase domain of HSP90 chaperone/DNA topoisomerase II/histidine kinase"/>
    <property type="match status" value="1"/>
</dbReference>
<dbReference type="GO" id="GO:0000155">
    <property type="term" value="F:phosphorelay sensor kinase activity"/>
    <property type="evidence" value="ECO:0007669"/>
    <property type="project" value="InterPro"/>
</dbReference>
<dbReference type="PANTHER" id="PTHR34220">
    <property type="entry name" value="SENSOR HISTIDINE KINASE YPDA"/>
    <property type="match status" value="1"/>
</dbReference>
<feature type="transmembrane region" description="Helical" evidence="1">
    <location>
        <begin position="119"/>
        <end position="141"/>
    </location>
</feature>
<feature type="transmembrane region" description="Helical" evidence="1">
    <location>
        <begin position="12"/>
        <end position="30"/>
    </location>
</feature>
<dbReference type="InterPro" id="IPR050640">
    <property type="entry name" value="Bact_2-comp_sensor_kinase"/>
</dbReference>
<feature type="domain" description="Signal transduction histidine kinase internal region" evidence="2">
    <location>
        <begin position="162"/>
        <end position="238"/>
    </location>
</feature>
<reference evidence="3 4" key="1">
    <citation type="submission" date="2020-10" db="EMBL/GenBank/DDBJ databases">
        <title>Connecting structure to function with the recovery of over 1000 high-quality activated sludge metagenome-assembled genomes encoding full-length rRNA genes using long-read sequencing.</title>
        <authorList>
            <person name="Singleton C.M."/>
            <person name="Petriglieri F."/>
            <person name="Kristensen J.M."/>
            <person name="Kirkegaard R.H."/>
            <person name="Michaelsen T.Y."/>
            <person name="Andersen M.H."/>
            <person name="Karst S.M."/>
            <person name="Dueholm M.S."/>
            <person name="Nielsen P.H."/>
            <person name="Albertsen M."/>
        </authorList>
    </citation>
    <scope>NUCLEOTIDE SEQUENCE [LARGE SCALE GENOMIC DNA]</scope>
    <source>
        <strain evidence="3">Ribe_18-Q3-R11-54_MAXAC.273</strain>
    </source>
</reference>
<organism evidence="3 4">
    <name type="scientific">Candidatus Opimibacter skivensis</name>
    <dbReference type="NCBI Taxonomy" id="2982028"/>
    <lineage>
        <taxon>Bacteria</taxon>
        <taxon>Pseudomonadati</taxon>
        <taxon>Bacteroidota</taxon>
        <taxon>Saprospiria</taxon>
        <taxon>Saprospirales</taxon>
        <taxon>Saprospiraceae</taxon>
        <taxon>Candidatus Opimibacter</taxon>
    </lineage>
</organism>
<gene>
    <name evidence="3" type="ORF">IPP15_05105</name>
</gene>
<dbReference type="InterPro" id="IPR010559">
    <property type="entry name" value="Sig_transdc_His_kin_internal"/>
</dbReference>
<evidence type="ECO:0000256" key="1">
    <source>
        <dbReference type="SAM" id="Phobius"/>
    </source>
</evidence>
<feature type="transmembrane region" description="Helical" evidence="1">
    <location>
        <begin position="42"/>
        <end position="60"/>
    </location>
</feature>
<keyword evidence="3" id="KW-0808">Transferase</keyword>
<dbReference type="Proteomes" id="UP000808337">
    <property type="component" value="Unassembled WGS sequence"/>
</dbReference>
<protein>
    <submittedName>
        <fullName evidence="3">Histidine kinase</fullName>
    </submittedName>
</protein>
<accession>A0A9D7XSK0</accession>
<evidence type="ECO:0000259" key="2">
    <source>
        <dbReference type="Pfam" id="PF06580"/>
    </source>
</evidence>
<keyword evidence="1" id="KW-0472">Membrane</keyword>
<dbReference type="AlphaFoldDB" id="A0A9D7XSK0"/>
<evidence type="ECO:0000313" key="3">
    <source>
        <dbReference type="EMBL" id="MBK9981792.1"/>
    </source>
</evidence>
<keyword evidence="1" id="KW-0812">Transmembrane</keyword>
<keyword evidence="3" id="KW-0418">Kinase</keyword>
<dbReference type="GO" id="GO:0016020">
    <property type="term" value="C:membrane"/>
    <property type="evidence" value="ECO:0007669"/>
    <property type="project" value="InterPro"/>
</dbReference>
<dbReference type="Gene3D" id="3.30.565.10">
    <property type="entry name" value="Histidine kinase-like ATPase, C-terminal domain"/>
    <property type="match status" value="1"/>
</dbReference>
<sequence length="344" mass="40608">MRIPKPPRYQLIGFLVSMPFITLALCYIMYDEQLFRQFDIWLVAYPVIYAIGYVSWRLHYVYDHYLHNRFPSLKQTRKRVMYTFAVNFLVMTPSVLLILFTFNWFHIFGYMLEIDDLKYGYLVGLGVNIIFESLWEVIYIIEKFKEVAAEKEMIEQMHLQQEFDNLKQKVNPHFLFNSFNTLSSLISEDKDRAEKFLDELSKVYRYLLRNNESGMSTVEEELKFIRSYSTLLQTRYGEGFKIDLMIDPALKDKAIPSLSLQLLVENAVKHNIVSKQQPVHVIIRSTSDGYLTVENNLRKKTRIAVESTGIGLSNIREKYRLLQRNDVTIEETENQFKVTIPLIA</sequence>
<name>A0A9D7XSK0_9BACT</name>
<evidence type="ECO:0000313" key="4">
    <source>
        <dbReference type="Proteomes" id="UP000808337"/>
    </source>
</evidence>
<dbReference type="InterPro" id="IPR036890">
    <property type="entry name" value="HATPase_C_sf"/>
</dbReference>
<dbReference type="PANTHER" id="PTHR34220:SF7">
    <property type="entry name" value="SENSOR HISTIDINE KINASE YPDA"/>
    <property type="match status" value="1"/>
</dbReference>